<gene>
    <name evidence="2" type="ORF">BN000_02721</name>
</gene>
<accession>A0A0U1NXL1</accession>
<evidence type="ECO:0000256" key="1">
    <source>
        <dbReference type="SAM" id="Phobius"/>
    </source>
</evidence>
<keyword evidence="1" id="KW-0472">Membrane</keyword>
<protein>
    <recommendedName>
        <fullName evidence="4">ABC transporter permease</fullName>
    </recommendedName>
</protein>
<evidence type="ECO:0008006" key="4">
    <source>
        <dbReference type="Google" id="ProtNLM"/>
    </source>
</evidence>
<dbReference type="EMBL" id="CVRB01000003">
    <property type="protein sequence ID" value="CRK82775.1"/>
    <property type="molecule type" value="Genomic_DNA"/>
</dbReference>
<sequence>MSRLFVLLKKEWLEARRSYKLLWFPVVFMFLGIIQPLSSYYLPQILKIAGGLPEGMKITLPKFTAEDVLASTLTSQFDQLGLIIIVIGMMGVVVSDKQNGMLAFILTRNTTLGEYLLSKWIGQAAIVAVSVVTGILMAIFYTSYLFKAVSLARVVAGLGVYYIWCLFILTLALMLGALLSRSSAVAVLSIFVLILLKAITAIGSGFQILNPAYLTNHAVNIMISGNALPHLLTTLTITLFLIVLFMFLSKYYLYRKELPSM</sequence>
<keyword evidence="1" id="KW-1133">Transmembrane helix</keyword>
<proteinExistence type="predicted"/>
<keyword evidence="3" id="KW-1185">Reference proteome</keyword>
<feature type="transmembrane region" description="Helical" evidence="1">
    <location>
        <begin position="21"/>
        <end position="42"/>
    </location>
</feature>
<reference evidence="3" key="1">
    <citation type="submission" date="2015-05" db="EMBL/GenBank/DDBJ databases">
        <authorList>
            <person name="Urmite Genomes"/>
        </authorList>
    </citation>
    <scope>NUCLEOTIDE SEQUENCE [LARGE SCALE GENOMIC DNA]</scope>
    <source>
        <strain evidence="3">LF1</strain>
    </source>
</reference>
<evidence type="ECO:0000313" key="2">
    <source>
        <dbReference type="EMBL" id="CRK82775.1"/>
    </source>
</evidence>
<organism evidence="2 3">
    <name type="scientific">Neobacillus massiliamazoniensis</name>
    <dbReference type="NCBI Taxonomy" id="1499688"/>
    <lineage>
        <taxon>Bacteria</taxon>
        <taxon>Bacillati</taxon>
        <taxon>Bacillota</taxon>
        <taxon>Bacilli</taxon>
        <taxon>Bacillales</taxon>
        <taxon>Bacillaceae</taxon>
        <taxon>Neobacillus</taxon>
    </lineage>
</organism>
<feature type="transmembrane region" description="Helical" evidence="1">
    <location>
        <begin position="186"/>
        <end position="209"/>
    </location>
</feature>
<feature type="transmembrane region" description="Helical" evidence="1">
    <location>
        <begin position="161"/>
        <end position="179"/>
    </location>
</feature>
<keyword evidence="1" id="KW-0812">Transmembrane</keyword>
<dbReference type="RefSeq" id="WP_090635097.1">
    <property type="nucleotide sequence ID" value="NZ_CVRB01000003.1"/>
</dbReference>
<name>A0A0U1NXL1_9BACI</name>
<dbReference type="Pfam" id="PF12679">
    <property type="entry name" value="ABC2_membrane_2"/>
    <property type="match status" value="1"/>
</dbReference>
<dbReference type="GO" id="GO:0005886">
    <property type="term" value="C:plasma membrane"/>
    <property type="evidence" value="ECO:0007669"/>
    <property type="project" value="UniProtKB-SubCell"/>
</dbReference>
<dbReference type="STRING" id="1499688.BN000_02721"/>
<evidence type="ECO:0000313" key="3">
    <source>
        <dbReference type="Proteomes" id="UP000199087"/>
    </source>
</evidence>
<dbReference type="AlphaFoldDB" id="A0A0U1NXL1"/>
<dbReference type="OrthoDB" id="4187110at2"/>
<feature type="transmembrane region" description="Helical" evidence="1">
    <location>
        <begin position="116"/>
        <end position="141"/>
    </location>
</feature>
<dbReference type="GO" id="GO:0140359">
    <property type="term" value="F:ABC-type transporter activity"/>
    <property type="evidence" value="ECO:0007669"/>
    <property type="project" value="InterPro"/>
</dbReference>
<dbReference type="Proteomes" id="UP000199087">
    <property type="component" value="Unassembled WGS sequence"/>
</dbReference>
<feature type="transmembrane region" description="Helical" evidence="1">
    <location>
        <begin position="77"/>
        <end position="95"/>
    </location>
</feature>
<feature type="transmembrane region" description="Helical" evidence="1">
    <location>
        <begin position="229"/>
        <end position="253"/>
    </location>
</feature>